<dbReference type="KEGG" id="cint:HZF06_17395"/>
<name>A0A7D6VSZ4_9CLOT</name>
<dbReference type="AlphaFoldDB" id="A0A7D6VSZ4"/>
<reference evidence="2 3" key="1">
    <citation type="submission" date="2020-07" db="EMBL/GenBank/DDBJ databases">
        <title>Electron transfer.</title>
        <authorList>
            <person name="Huang L."/>
            <person name="Liu X."/>
            <person name="Zhou S."/>
        </authorList>
    </citation>
    <scope>NUCLEOTIDE SEQUENCE [LARGE SCALE GENOMIC DNA]</scope>
    <source>
        <strain evidence="2 3">Lx1</strain>
    </source>
</reference>
<feature type="domain" description="N-acetyltransferase" evidence="1">
    <location>
        <begin position="13"/>
        <end position="150"/>
    </location>
</feature>
<protein>
    <submittedName>
        <fullName evidence="2">GNAT family N-acetyltransferase</fullName>
    </submittedName>
</protein>
<dbReference type="Proteomes" id="UP000512286">
    <property type="component" value="Chromosome"/>
</dbReference>
<sequence>MREEDSRYSKENITVADFNDEVLGAIVMIPYEDLDKLTIRTDFRVINWVEGLRDKLYFLMKRVNYIRFRECKKGDLYVSNIATSSRARGLGIGKALMKYAEQTAKKEEYNGVSLLAKNEQVSKFYEKLDYKKIYDKITFGERIIKMAKFV</sequence>
<dbReference type="PROSITE" id="PS51186">
    <property type="entry name" value="GNAT"/>
    <property type="match status" value="1"/>
</dbReference>
<evidence type="ECO:0000313" key="2">
    <source>
        <dbReference type="EMBL" id="QLY82387.1"/>
    </source>
</evidence>
<accession>A0A7D6VSZ4</accession>
<gene>
    <name evidence="2" type="ORF">HZF06_17395</name>
</gene>
<dbReference type="SUPFAM" id="SSF55729">
    <property type="entry name" value="Acyl-CoA N-acyltransferases (Nat)"/>
    <property type="match status" value="1"/>
</dbReference>
<dbReference type="CDD" id="cd04301">
    <property type="entry name" value="NAT_SF"/>
    <property type="match status" value="1"/>
</dbReference>
<evidence type="ECO:0000259" key="1">
    <source>
        <dbReference type="PROSITE" id="PS51186"/>
    </source>
</evidence>
<dbReference type="Pfam" id="PF13508">
    <property type="entry name" value="Acetyltransf_7"/>
    <property type="match status" value="1"/>
</dbReference>
<dbReference type="Gene3D" id="3.40.630.30">
    <property type="match status" value="1"/>
</dbReference>
<dbReference type="InterPro" id="IPR000182">
    <property type="entry name" value="GNAT_dom"/>
</dbReference>
<dbReference type="GO" id="GO:0016747">
    <property type="term" value="F:acyltransferase activity, transferring groups other than amino-acyl groups"/>
    <property type="evidence" value="ECO:0007669"/>
    <property type="project" value="InterPro"/>
</dbReference>
<evidence type="ECO:0000313" key="3">
    <source>
        <dbReference type="Proteomes" id="UP000512286"/>
    </source>
</evidence>
<dbReference type="RefSeq" id="WP_181603761.1">
    <property type="nucleotide sequence ID" value="NZ_CP059378.1"/>
</dbReference>
<keyword evidence="2" id="KW-0808">Transferase</keyword>
<proteinExistence type="predicted"/>
<dbReference type="InterPro" id="IPR016181">
    <property type="entry name" value="Acyl_CoA_acyltransferase"/>
</dbReference>
<organism evidence="2 3">
    <name type="scientific">Clostridium intestinale</name>
    <dbReference type="NCBI Taxonomy" id="36845"/>
    <lineage>
        <taxon>Bacteria</taxon>
        <taxon>Bacillati</taxon>
        <taxon>Bacillota</taxon>
        <taxon>Clostridia</taxon>
        <taxon>Eubacteriales</taxon>
        <taxon>Clostridiaceae</taxon>
        <taxon>Clostridium</taxon>
    </lineage>
</organism>
<dbReference type="EMBL" id="CP059378">
    <property type="protein sequence ID" value="QLY82387.1"/>
    <property type="molecule type" value="Genomic_DNA"/>
</dbReference>